<dbReference type="AlphaFoldDB" id="A0A8C0B9Q5"/>
<proteinExistence type="predicted"/>
<evidence type="ECO:0000313" key="2">
    <source>
        <dbReference type="Ensembl" id="ENSBJAP00000013607.1"/>
    </source>
</evidence>
<dbReference type="Proteomes" id="UP000694555">
    <property type="component" value="Unplaced"/>
</dbReference>
<reference evidence="2" key="1">
    <citation type="submission" date="2025-08" db="UniProtKB">
        <authorList>
            <consortium name="Ensembl"/>
        </authorList>
    </citation>
    <scope>IDENTIFICATION</scope>
</reference>
<sequence>RAPQQPWQPGNHSDVFSLHPPQGFALLSSPGLSPRAIRSTQGCPLHPGLSAPPRAVRSTQGCPLHPGLSAPPRAVRSTQGCPLHPGLSAPPRAVRSTQGCPLHPGLSAPPRAVRSTQGCPLHPGLSAPPRAVRSTQGCPLHPGLSAPPRAVRSTQGCPAPAPLPQINPSFGSPWYKHGGVRIVLIPRARGPILHPPANPLGSGGSQGHPVLLQGMGQLCRRTMSPGRGWEVSPPSPLQGNGSHRCHKKPVLSKRL</sequence>
<feature type="compositionally biased region" description="Polar residues" evidence="1">
    <location>
        <begin position="1"/>
        <end position="11"/>
    </location>
</feature>
<organism evidence="2 3">
    <name type="scientific">Buteo japonicus</name>
    <dbReference type="NCBI Taxonomy" id="224669"/>
    <lineage>
        <taxon>Eukaryota</taxon>
        <taxon>Metazoa</taxon>
        <taxon>Chordata</taxon>
        <taxon>Craniata</taxon>
        <taxon>Vertebrata</taxon>
        <taxon>Euteleostomi</taxon>
        <taxon>Archelosauria</taxon>
        <taxon>Archosauria</taxon>
        <taxon>Dinosauria</taxon>
        <taxon>Saurischia</taxon>
        <taxon>Theropoda</taxon>
        <taxon>Coelurosauria</taxon>
        <taxon>Aves</taxon>
        <taxon>Neognathae</taxon>
        <taxon>Neoaves</taxon>
        <taxon>Telluraves</taxon>
        <taxon>Accipitrimorphae</taxon>
        <taxon>Accipitriformes</taxon>
        <taxon>Accipitridae</taxon>
        <taxon>Accipitrinae</taxon>
        <taxon>Buteo</taxon>
    </lineage>
</organism>
<protein>
    <submittedName>
        <fullName evidence="2">Uncharacterized protein</fullName>
    </submittedName>
</protein>
<keyword evidence="3" id="KW-1185">Reference proteome</keyword>
<feature type="region of interest" description="Disordered" evidence="1">
    <location>
        <begin position="1"/>
        <end position="32"/>
    </location>
</feature>
<reference evidence="2" key="2">
    <citation type="submission" date="2025-09" db="UniProtKB">
        <authorList>
            <consortium name="Ensembl"/>
        </authorList>
    </citation>
    <scope>IDENTIFICATION</scope>
</reference>
<feature type="compositionally biased region" description="Basic residues" evidence="1">
    <location>
        <begin position="243"/>
        <end position="255"/>
    </location>
</feature>
<evidence type="ECO:0000313" key="3">
    <source>
        <dbReference type="Proteomes" id="UP000694555"/>
    </source>
</evidence>
<name>A0A8C0B9Q5_9AVES</name>
<accession>A0A8C0B9Q5</accession>
<evidence type="ECO:0000256" key="1">
    <source>
        <dbReference type="SAM" id="MobiDB-lite"/>
    </source>
</evidence>
<dbReference type="Ensembl" id="ENSBJAT00000013974.1">
    <property type="protein sequence ID" value="ENSBJAP00000013607.1"/>
    <property type="gene ID" value="ENSBJAG00000009068.1"/>
</dbReference>
<feature type="region of interest" description="Disordered" evidence="1">
    <location>
        <begin position="222"/>
        <end position="255"/>
    </location>
</feature>